<dbReference type="PANTHER" id="PTHR46195:SF3">
    <property type="entry name" value="HEAVY METAL-ASSOCIATED ISOPRENYLATED PLANT PROTEIN 3-LIKE"/>
    <property type="match status" value="1"/>
</dbReference>
<dbReference type="Proteomes" id="UP000886520">
    <property type="component" value="Chromosome 14"/>
</dbReference>
<dbReference type="PANTHER" id="PTHR46195">
    <property type="entry name" value="HEAVY METAL-ASSOCIATED ISOPRENYLATED PLANT PROTEIN 7"/>
    <property type="match status" value="1"/>
</dbReference>
<dbReference type="InterPro" id="IPR044577">
    <property type="entry name" value="HIPP4/7/8/17/18/19"/>
</dbReference>
<feature type="region of interest" description="Disordered" evidence="4">
    <location>
        <begin position="166"/>
        <end position="227"/>
    </location>
</feature>
<comment type="similarity">
    <text evidence="3">Belongs to the HIPP family.</text>
</comment>
<name>A0A9D4UMW7_ADICA</name>
<evidence type="ECO:0000256" key="3">
    <source>
        <dbReference type="ARBA" id="ARBA00024045"/>
    </source>
</evidence>
<dbReference type="Pfam" id="PF00403">
    <property type="entry name" value="HMA"/>
    <property type="match status" value="2"/>
</dbReference>
<dbReference type="Gene3D" id="3.30.70.100">
    <property type="match status" value="2"/>
</dbReference>
<evidence type="ECO:0000259" key="5">
    <source>
        <dbReference type="PROSITE" id="PS50846"/>
    </source>
</evidence>
<evidence type="ECO:0000313" key="6">
    <source>
        <dbReference type="EMBL" id="KAI5070392.1"/>
    </source>
</evidence>
<dbReference type="SUPFAM" id="SSF55008">
    <property type="entry name" value="HMA, heavy metal-associated domain"/>
    <property type="match status" value="2"/>
</dbReference>
<dbReference type="AlphaFoldDB" id="A0A9D4UMW7"/>
<accession>A0A9D4UMW7</accession>
<evidence type="ECO:0000256" key="4">
    <source>
        <dbReference type="SAM" id="MobiDB-lite"/>
    </source>
</evidence>
<dbReference type="InterPro" id="IPR006121">
    <property type="entry name" value="HMA_dom"/>
</dbReference>
<keyword evidence="2" id="KW-0449">Lipoprotein</keyword>
<dbReference type="CDD" id="cd00371">
    <property type="entry name" value="HMA"/>
    <property type="match status" value="2"/>
</dbReference>
<dbReference type="InterPro" id="IPR036163">
    <property type="entry name" value="HMA_dom_sf"/>
</dbReference>
<proteinExistence type="inferred from homology"/>
<sequence length="254" mass="28505">MPEEEKKDKKEEAKKDEGKIILEARMHCESCRYKVYKAIIGYPGVEDINIDMKSQKVTLKAPKVDAKKLFDTVKKKSGGKVVKLLHPDPNAEKKKEDKKDEKKKEEKKPADVTVVLKVQMHCGACTKKVEKAAWKIGAVYNVKVEGEKVTIKGTDLDPKKVCEEVIRRSGKHAEVVPPKKDEKKDGDKKDGGGKKEGGEKKDGDKKEGGGENKKDGDKKDDVKKEEKQAPKYVVEYVYAPQYFSDENPNACAIM</sequence>
<organism evidence="6 7">
    <name type="scientific">Adiantum capillus-veneris</name>
    <name type="common">Maidenhair fern</name>
    <dbReference type="NCBI Taxonomy" id="13818"/>
    <lineage>
        <taxon>Eukaryota</taxon>
        <taxon>Viridiplantae</taxon>
        <taxon>Streptophyta</taxon>
        <taxon>Embryophyta</taxon>
        <taxon>Tracheophyta</taxon>
        <taxon>Polypodiopsida</taxon>
        <taxon>Polypodiidae</taxon>
        <taxon>Polypodiales</taxon>
        <taxon>Pteridineae</taxon>
        <taxon>Pteridaceae</taxon>
        <taxon>Vittarioideae</taxon>
        <taxon>Adiantum</taxon>
    </lineage>
</organism>
<evidence type="ECO:0000313" key="7">
    <source>
        <dbReference type="Proteomes" id="UP000886520"/>
    </source>
</evidence>
<feature type="compositionally biased region" description="Basic and acidic residues" evidence="4">
    <location>
        <begin position="85"/>
        <end position="110"/>
    </location>
</feature>
<dbReference type="GO" id="GO:0046872">
    <property type="term" value="F:metal ion binding"/>
    <property type="evidence" value="ECO:0007669"/>
    <property type="project" value="UniProtKB-KW"/>
</dbReference>
<feature type="domain" description="HMA" evidence="5">
    <location>
        <begin position="111"/>
        <end position="174"/>
    </location>
</feature>
<keyword evidence="2" id="KW-0636">Prenylation</keyword>
<protein>
    <recommendedName>
        <fullName evidence="5">HMA domain-containing protein</fullName>
    </recommendedName>
</protein>
<dbReference type="PROSITE" id="PS50846">
    <property type="entry name" value="HMA_2"/>
    <property type="match status" value="2"/>
</dbReference>
<feature type="domain" description="HMA" evidence="5">
    <location>
        <begin position="17"/>
        <end position="81"/>
    </location>
</feature>
<feature type="region of interest" description="Disordered" evidence="4">
    <location>
        <begin position="81"/>
        <end position="110"/>
    </location>
</feature>
<keyword evidence="7" id="KW-1185">Reference proteome</keyword>
<evidence type="ECO:0000256" key="2">
    <source>
        <dbReference type="ARBA" id="ARBA00023289"/>
    </source>
</evidence>
<comment type="caution">
    <text evidence="6">The sequence shown here is derived from an EMBL/GenBank/DDBJ whole genome shotgun (WGS) entry which is preliminary data.</text>
</comment>
<keyword evidence="1" id="KW-0479">Metal-binding</keyword>
<dbReference type="EMBL" id="JABFUD020000014">
    <property type="protein sequence ID" value="KAI5070392.1"/>
    <property type="molecule type" value="Genomic_DNA"/>
</dbReference>
<dbReference type="OrthoDB" id="689350at2759"/>
<reference evidence="6" key="1">
    <citation type="submission" date="2021-01" db="EMBL/GenBank/DDBJ databases">
        <title>Adiantum capillus-veneris genome.</title>
        <authorList>
            <person name="Fang Y."/>
            <person name="Liao Q."/>
        </authorList>
    </citation>
    <scope>NUCLEOTIDE SEQUENCE</scope>
    <source>
        <strain evidence="6">H3</strain>
        <tissue evidence="6">Leaf</tissue>
    </source>
</reference>
<evidence type="ECO:0000256" key="1">
    <source>
        <dbReference type="ARBA" id="ARBA00022723"/>
    </source>
</evidence>
<gene>
    <name evidence="6" type="ORF">GOP47_0014735</name>
</gene>